<name>A0AAD1BIW2_PREIN</name>
<dbReference type="InterPro" id="IPR023346">
    <property type="entry name" value="Lysozyme-like_dom_sf"/>
</dbReference>
<dbReference type="SUPFAM" id="SSF53955">
    <property type="entry name" value="Lysozyme-like"/>
    <property type="match status" value="1"/>
</dbReference>
<dbReference type="AlphaFoldDB" id="A0AAD1BIW2"/>
<dbReference type="Gene3D" id="1.20.141.10">
    <property type="entry name" value="Chitosanase, subunit A, domain 1"/>
    <property type="match status" value="1"/>
</dbReference>
<feature type="domain" description="TtsA-like Glycoside hydrolase family 108" evidence="1">
    <location>
        <begin position="434"/>
        <end position="521"/>
    </location>
</feature>
<evidence type="ECO:0000313" key="2">
    <source>
        <dbReference type="EMBL" id="BAR95102.1"/>
    </source>
</evidence>
<organism evidence="2 3">
    <name type="scientific">Prevotella intermedia</name>
    <dbReference type="NCBI Taxonomy" id="28131"/>
    <lineage>
        <taxon>Bacteria</taxon>
        <taxon>Pseudomonadati</taxon>
        <taxon>Bacteroidota</taxon>
        <taxon>Bacteroidia</taxon>
        <taxon>Bacteroidales</taxon>
        <taxon>Prevotellaceae</taxon>
        <taxon>Prevotella</taxon>
    </lineage>
</organism>
<dbReference type="EMBL" id="AP014925">
    <property type="protein sequence ID" value="BAR95102.1"/>
    <property type="molecule type" value="Genomic_DNA"/>
</dbReference>
<dbReference type="Pfam" id="PF05838">
    <property type="entry name" value="Glyco_hydro_108"/>
    <property type="match status" value="1"/>
</dbReference>
<dbReference type="Proteomes" id="UP000067008">
    <property type="component" value="Chromosome 2"/>
</dbReference>
<protein>
    <recommendedName>
        <fullName evidence="1">TtsA-like Glycoside hydrolase family 108 domain-containing protein</fullName>
    </recommendedName>
</protein>
<dbReference type="InterPro" id="IPR008565">
    <property type="entry name" value="TtsA-like_GH18_dom"/>
</dbReference>
<evidence type="ECO:0000259" key="1">
    <source>
        <dbReference type="Pfam" id="PF05838"/>
    </source>
</evidence>
<sequence>MCGHGTVKEEDTSINGTVYEISGETDSHGIAILEIRTDTGWLKEKQSETFDIFVLEGGCKESVIIMPNDKSHTNRNTTKLFQMGKNRGVLMLALPKQDIKPEQSKTMVQDTINNGCGGKYCITQHNYKQYNCGKLIQEINIRLAGFGGNVPTEEFDERTKKTIMQFQQDYMGVLPSGKICGSLLKAIDEFCTNKAYDFNFEQTKCPCGKCEGYGNGRNSFTINKKEYKGKEYPGMHRSLLFALKGLIFYLKKNKSYFSVSKIESGYRCWDNNEQKGRTSTNHMGCALDLHFNINGSRTRNVKDMENIRSNYFCAYMNAPKNARQTYGFGWESERIGLEPKKFNNGKKGADTWVHFDVREFRKYKSDIFYIKSKTELIKSSMIDLANVLGLQKLCTCQIDYTSTKIELTDSETCKLCDLPKRECEERFKNKIMPIIFEHEGGYSDKKSDKEGKTNRGISWNIWKSFAKKDIGVEPTEENLRALTKEQAIFIYKVEYWDAHKLCKIKDNMIALMVFDWTLTSGKSHREIQKLLNEKFKADLKVDNNIGSTTIDKINEIEDQKLLLDEIAIRRKNTINL</sequence>
<evidence type="ECO:0000313" key="3">
    <source>
        <dbReference type="Proteomes" id="UP000067008"/>
    </source>
</evidence>
<reference evidence="2 3" key="1">
    <citation type="submission" date="2015-07" db="EMBL/GenBank/DDBJ databases">
        <title>Complete genome sequence of Prevotella intermedia strain 17-2.</title>
        <authorList>
            <person name="Nambu T."/>
        </authorList>
    </citation>
    <scope>NUCLEOTIDE SEQUENCE [LARGE SCALE GENOMIC DNA]</scope>
    <source>
        <strain evidence="2 3">17-2</strain>
    </source>
</reference>
<proteinExistence type="predicted"/>
<gene>
    <name evidence="2" type="ORF">PI172_0374</name>
</gene>
<accession>A0AAD1BIW2</accession>